<dbReference type="GO" id="GO:0016020">
    <property type="term" value="C:membrane"/>
    <property type="evidence" value="ECO:0007669"/>
    <property type="project" value="UniProtKB-SubCell"/>
</dbReference>
<keyword evidence="5" id="KW-0812">Transmembrane</keyword>
<name>A0A1S3CUN6_DIACI</name>
<gene>
    <name evidence="12" type="primary">LOC103505607</name>
</gene>
<evidence type="ECO:0000259" key="10">
    <source>
        <dbReference type="Pfam" id="PF02434"/>
    </source>
</evidence>
<evidence type="ECO:0000313" key="12">
    <source>
        <dbReference type="RefSeq" id="XP_008468176.1"/>
    </source>
</evidence>
<evidence type="ECO:0000256" key="1">
    <source>
        <dbReference type="ARBA" id="ARBA00004606"/>
    </source>
</evidence>
<dbReference type="RefSeq" id="XP_008468176.1">
    <property type="nucleotide sequence ID" value="XM_008469954.3"/>
</dbReference>
<dbReference type="Gene3D" id="3.90.550.50">
    <property type="match status" value="1"/>
</dbReference>
<dbReference type="Proteomes" id="UP000079169">
    <property type="component" value="Unplaced"/>
</dbReference>
<dbReference type="InterPro" id="IPR003378">
    <property type="entry name" value="Fringe-like_glycosylTrfase"/>
</dbReference>
<sequence>MLLVTSKILNREGKNKTSKQPRLVTLLSDYNPQEDWYLGKRSIKTPLKILNREGKNKTSKQQFVKFWFGTGGAGYCISRALALKMLPIASGGKFISICEKIRLPDDCTMGYIIEHRLQRPMTVIEEFHSHLEPMKFLHQDKFSQQVTFSYMQYAKDVVNRLNIESFDTSVDPTRFLSLHCLLFPYFTYCPK</sequence>
<evidence type="ECO:0000256" key="7">
    <source>
        <dbReference type="ARBA" id="ARBA00022989"/>
    </source>
</evidence>
<keyword evidence="8" id="KW-0472">Membrane</keyword>
<accession>A0A1S3CUN6</accession>
<dbReference type="AlphaFoldDB" id="A0A1S3CUN6"/>
<dbReference type="GO" id="GO:0012505">
    <property type="term" value="C:endomembrane system"/>
    <property type="evidence" value="ECO:0007669"/>
    <property type="project" value="UniProtKB-SubCell"/>
</dbReference>
<reference evidence="12" key="1">
    <citation type="submission" date="2025-08" db="UniProtKB">
        <authorList>
            <consortium name="RefSeq"/>
        </authorList>
    </citation>
    <scope>IDENTIFICATION</scope>
</reference>
<evidence type="ECO:0000256" key="9">
    <source>
        <dbReference type="ARBA" id="ARBA00037847"/>
    </source>
</evidence>
<evidence type="ECO:0000256" key="4">
    <source>
        <dbReference type="ARBA" id="ARBA00022679"/>
    </source>
</evidence>
<comment type="similarity">
    <text evidence="2">Belongs to the glycosyltransferase 31 family.</text>
</comment>
<evidence type="ECO:0000256" key="3">
    <source>
        <dbReference type="ARBA" id="ARBA00022676"/>
    </source>
</evidence>
<proteinExistence type="inferred from homology"/>
<comment type="subcellular location">
    <subcellularLocation>
        <location evidence="9">Endomembrane system</location>
        <topology evidence="9">Single-pass membrane protein</topology>
    </subcellularLocation>
    <subcellularLocation>
        <location evidence="1">Membrane</location>
        <topology evidence="1">Single-pass type II membrane protein</topology>
    </subcellularLocation>
</comment>
<evidence type="ECO:0000256" key="8">
    <source>
        <dbReference type="ARBA" id="ARBA00023136"/>
    </source>
</evidence>
<keyword evidence="4" id="KW-0808">Transferase</keyword>
<evidence type="ECO:0000256" key="5">
    <source>
        <dbReference type="ARBA" id="ARBA00022692"/>
    </source>
</evidence>
<dbReference type="Pfam" id="PF02434">
    <property type="entry name" value="Fringe"/>
    <property type="match status" value="1"/>
</dbReference>
<dbReference type="KEGG" id="dci:103505607"/>
<protein>
    <submittedName>
        <fullName evidence="12">Fringe glycosyltransferase</fullName>
    </submittedName>
</protein>
<dbReference type="OMA" id="YGGPDNP"/>
<dbReference type="PANTHER" id="PTHR10811">
    <property type="entry name" value="FRINGE-RELATED"/>
    <property type="match status" value="1"/>
</dbReference>
<keyword evidence="11" id="KW-1185">Reference proteome</keyword>
<evidence type="ECO:0000313" key="11">
    <source>
        <dbReference type="Proteomes" id="UP000079169"/>
    </source>
</evidence>
<dbReference type="GO" id="GO:0016757">
    <property type="term" value="F:glycosyltransferase activity"/>
    <property type="evidence" value="ECO:0007669"/>
    <property type="project" value="UniProtKB-KW"/>
</dbReference>
<organism evidence="11 12">
    <name type="scientific">Diaphorina citri</name>
    <name type="common">Asian citrus psyllid</name>
    <dbReference type="NCBI Taxonomy" id="121845"/>
    <lineage>
        <taxon>Eukaryota</taxon>
        <taxon>Metazoa</taxon>
        <taxon>Ecdysozoa</taxon>
        <taxon>Arthropoda</taxon>
        <taxon>Hexapoda</taxon>
        <taxon>Insecta</taxon>
        <taxon>Pterygota</taxon>
        <taxon>Neoptera</taxon>
        <taxon>Paraneoptera</taxon>
        <taxon>Hemiptera</taxon>
        <taxon>Sternorrhyncha</taxon>
        <taxon>Psylloidea</taxon>
        <taxon>Psyllidae</taxon>
        <taxon>Diaphorininae</taxon>
        <taxon>Diaphorina</taxon>
    </lineage>
</organism>
<keyword evidence="7" id="KW-1133">Transmembrane helix</keyword>
<keyword evidence="3" id="KW-0328">Glycosyltransferase</keyword>
<dbReference type="PaxDb" id="121845-A0A1S3CUN6"/>
<keyword evidence="6" id="KW-0735">Signal-anchor</keyword>
<feature type="domain" description="Fringe-like glycosyltransferase" evidence="10">
    <location>
        <begin position="21"/>
        <end position="174"/>
    </location>
</feature>
<dbReference type="GeneID" id="103505607"/>
<evidence type="ECO:0000256" key="6">
    <source>
        <dbReference type="ARBA" id="ARBA00022968"/>
    </source>
</evidence>
<evidence type="ECO:0000256" key="2">
    <source>
        <dbReference type="ARBA" id="ARBA00008661"/>
    </source>
</evidence>
<dbReference type="STRING" id="121845.A0A1S3CUN6"/>